<reference evidence="2" key="1">
    <citation type="submission" date="2022-02" db="EMBL/GenBank/DDBJ databases">
        <title>Acinetobacter A3.8 sp. nov., isolated from Sediment (Zhairuo Island).</title>
        <authorList>
            <person name="Zheng K."/>
        </authorList>
    </citation>
    <scope>NUCLEOTIDE SEQUENCE</scope>
    <source>
        <strain evidence="2">A3.8</strain>
    </source>
</reference>
<accession>A0A9X1WXD2</accession>
<evidence type="ECO:0000313" key="3">
    <source>
        <dbReference type="Proteomes" id="UP001139701"/>
    </source>
</evidence>
<evidence type="ECO:0000256" key="1">
    <source>
        <dbReference type="SAM" id="Phobius"/>
    </source>
</evidence>
<keyword evidence="1" id="KW-0812">Transmembrane</keyword>
<keyword evidence="3" id="KW-1185">Reference proteome</keyword>
<proteinExistence type="predicted"/>
<comment type="caution">
    <text evidence="2">The sequence shown here is derived from an EMBL/GenBank/DDBJ whole genome shotgun (WGS) entry which is preliminary data.</text>
</comment>
<organism evidence="2 3">
    <name type="scientific">Acinetobacter sedimenti</name>
    <dbReference type="NCBI Taxonomy" id="2919922"/>
    <lineage>
        <taxon>Bacteria</taxon>
        <taxon>Pseudomonadati</taxon>
        <taxon>Pseudomonadota</taxon>
        <taxon>Gammaproteobacteria</taxon>
        <taxon>Moraxellales</taxon>
        <taxon>Moraxellaceae</taxon>
        <taxon>Acinetobacter</taxon>
    </lineage>
</organism>
<protein>
    <submittedName>
        <fullName evidence="2">Uncharacterized protein</fullName>
    </submittedName>
</protein>
<feature type="transmembrane region" description="Helical" evidence="1">
    <location>
        <begin position="5"/>
        <end position="22"/>
    </location>
</feature>
<dbReference type="AlphaFoldDB" id="A0A9X1WXD2"/>
<keyword evidence="1" id="KW-0472">Membrane</keyword>
<evidence type="ECO:0000313" key="2">
    <source>
        <dbReference type="EMBL" id="MCJ8146263.1"/>
    </source>
</evidence>
<dbReference type="RefSeq" id="WP_241570954.1">
    <property type="nucleotide sequence ID" value="NZ_JAKUML010000006.1"/>
</dbReference>
<sequence length="195" mass="22192">MSKKYYWMIFIVVGYLLWIWVFKPNPNLADMPTSSAVSSSAEVQQVDGYTITALEHFEGEFRILSRENYLLGRDAKFSPVDFAVGWGKMADPQIYKQIEISQSGRWYRWRTQSAPPIPVREIETSSSNIHIIPANASIGRQLDKVKADDKVFLSGDLVEIKGDDGWTWKSSLSREDTGDGACELLRLDHVMILNE</sequence>
<gene>
    <name evidence="2" type="ORF">MKI79_04985</name>
</gene>
<dbReference type="Proteomes" id="UP001139701">
    <property type="component" value="Unassembled WGS sequence"/>
</dbReference>
<keyword evidence="1" id="KW-1133">Transmembrane helix</keyword>
<dbReference type="EMBL" id="JAKUML010000006">
    <property type="protein sequence ID" value="MCJ8146263.1"/>
    <property type="molecule type" value="Genomic_DNA"/>
</dbReference>
<name>A0A9X1WXD2_9GAMM</name>